<keyword evidence="7 14" id="KW-0479">Metal-binding</keyword>
<evidence type="ECO:0000256" key="13">
    <source>
        <dbReference type="ARBA" id="ARBA00048070"/>
    </source>
</evidence>
<evidence type="ECO:0000256" key="7">
    <source>
        <dbReference type="ARBA" id="ARBA00022723"/>
    </source>
</evidence>
<dbReference type="GO" id="GO:0046872">
    <property type="term" value="F:metal ion binding"/>
    <property type="evidence" value="ECO:0007669"/>
    <property type="project" value="UniProtKB-KW"/>
</dbReference>
<dbReference type="PANTHER" id="PTHR13697:SF4">
    <property type="entry name" value="ATP-DEPENDENT 6-PHOSPHOFRUCTOKINASE"/>
    <property type="match status" value="1"/>
</dbReference>
<sequence length="816" mass="88321">MAESTLKKKFKIAVLTSGGDSAGMNAAVRAVVKGGISKGCEMWVVREGYEGLVRGNADAVQDPILLESRNAGTVSNQIAQLPFVKSLRFGDGELFKQGEGDAEDRPDKKTLKGRYIVKVGWDDVRGWMGEGGTLIGTARCAAFRTVEGRMTAAYNLIKEGIDALVVCGGDGSLTGADKLRAEWPELVGGLLKQGRITEEQSKLYGHLKIVGLVGSIDNDMAMTDLTIGAPTALHRICEAIDNINSTASSHSRAFVVEVMGRHCGWLALLAGVSAGADFIFIPEHPPEALPWEEDMCETIKRHRKLGKRKTIVIIAEGAHDRELNPIKPDYVKDVLTERLGLDTRVTTLGHTQRGGTPCAFDRVLPTLQGVEAIDALLEATPETPSYMIGISENQITRKPLMKAVELTQAVAKAISEKDFAKAMSLRDPEFKDYLEAFILTSALDGGIKLPEPKRLRIGIIHMGAPAGGMNGATRTAVRYCLERGHAPLAINNGFPGLLEDSVTQLSWLRVDNWMTRGGSELGTNRTLPNIDLGAVASKFQRHQFDGLFMIGGFEAFSALLILEQGRDSYPAFNIPMVHLPATISNNVPVTEFSLGSDTSLNALVDACDSIKQSAQANRNRVFVVETQGGQCGYLATLGALAVGASIVYTPEVGINLDLLRTDINFLKTRYALDVKGKSEGRLVIMSEKASSVYTTDVVTKVLAEEGRGLFDSRSASLGHTLQGGIPSPIDRARAVRLSIKCMKFLEQHAQIAARRAPPESAAVITIQGTSIKLTPVHEMVQHADMKKRVGKNPWWTGIKQLTETLGGRTELVEFVD</sequence>
<keyword evidence="8 14" id="KW-0547">Nucleotide-binding</keyword>
<comment type="caution">
    <text evidence="17">The sequence shown here is derived from an EMBL/GenBank/DDBJ whole genome shotgun (WGS) entry which is preliminary data.</text>
</comment>
<evidence type="ECO:0000256" key="2">
    <source>
        <dbReference type="ARBA" id="ARBA00004496"/>
    </source>
</evidence>
<dbReference type="PROSITE" id="PS00433">
    <property type="entry name" value="PHOSPHOFRUCTOKINASE"/>
    <property type="match status" value="2"/>
</dbReference>
<keyword evidence="10 14" id="KW-0067">ATP-binding</keyword>
<feature type="active site" description="Proton acceptor" evidence="14">
    <location>
        <position position="217"/>
    </location>
</feature>
<comment type="subunit">
    <text evidence="14">Homotetramer.</text>
</comment>
<evidence type="ECO:0000256" key="8">
    <source>
        <dbReference type="ARBA" id="ARBA00022741"/>
    </source>
</evidence>
<dbReference type="OrthoDB" id="537915at2759"/>
<feature type="binding site" description="in other chain" evidence="14">
    <location>
        <begin position="350"/>
        <end position="353"/>
    </location>
    <ligand>
        <name>substrate</name>
        <note>ligand shared between dimeric partners</note>
    </ligand>
</feature>
<feature type="region of interest" description="C-terminal regulatory PFK domain 2" evidence="14">
    <location>
        <begin position="456"/>
        <end position="816"/>
    </location>
</feature>
<comment type="similarity">
    <text evidence="14">Belongs to the phosphofructokinase type A (PFKA) family. ATP-dependent PFK group I subfamily. Eukaryotic two domain clade 'E' sub-subfamily.</text>
</comment>
<keyword evidence="12 14" id="KW-0324">Glycolysis</keyword>
<dbReference type="GO" id="GO:0061621">
    <property type="term" value="P:canonical glycolysis"/>
    <property type="evidence" value="ECO:0007669"/>
    <property type="project" value="TreeGrafter"/>
</dbReference>
<dbReference type="GO" id="GO:0006002">
    <property type="term" value="P:fructose 6-phosphate metabolic process"/>
    <property type="evidence" value="ECO:0007669"/>
    <property type="project" value="InterPro"/>
</dbReference>
<keyword evidence="5 14" id="KW-0021">Allosteric enzyme</keyword>
<feature type="binding site" description="in other chain" evidence="14">
    <location>
        <position position="525"/>
    </location>
    <ligand>
        <name>beta-D-fructose 2,6-bisphosphate</name>
        <dbReference type="ChEBI" id="CHEBI:58579"/>
        <note>allosteric activator; ligand shared between dimeric partners</note>
    </ligand>
</feature>
<keyword evidence="9 14" id="KW-0418">Kinase</keyword>
<evidence type="ECO:0000313" key="17">
    <source>
        <dbReference type="EMBL" id="KAB5591915.1"/>
    </source>
</evidence>
<keyword evidence="4 14" id="KW-0963">Cytoplasm</keyword>
<comment type="subcellular location">
    <subcellularLocation>
        <location evidence="2 14">Cytoplasm</location>
    </subcellularLocation>
</comment>
<dbReference type="InterPro" id="IPR015912">
    <property type="entry name" value="Phosphofructokinase_CS"/>
</dbReference>
<dbReference type="GO" id="GO:0070095">
    <property type="term" value="F:fructose-6-phosphate binding"/>
    <property type="evidence" value="ECO:0007669"/>
    <property type="project" value="TreeGrafter"/>
</dbReference>
<evidence type="ECO:0000256" key="6">
    <source>
        <dbReference type="ARBA" id="ARBA00022679"/>
    </source>
</evidence>
<dbReference type="PANTHER" id="PTHR13697">
    <property type="entry name" value="PHOSPHOFRUCTOKINASE"/>
    <property type="match status" value="1"/>
</dbReference>
<feature type="binding site" description="in other chain" evidence="14">
    <location>
        <begin position="215"/>
        <end position="217"/>
    </location>
    <ligand>
        <name>substrate</name>
        <note>ligand shared between dimeric partners</note>
    </ligand>
</feature>
<evidence type="ECO:0000256" key="3">
    <source>
        <dbReference type="ARBA" id="ARBA00004679"/>
    </source>
</evidence>
<comment type="caution">
    <text evidence="14">Lacks conserved residue(s) required for the propagation of feature annotation.</text>
</comment>
<evidence type="ECO:0000256" key="12">
    <source>
        <dbReference type="ARBA" id="ARBA00023152"/>
    </source>
</evidence>
<dbReference type="NCBIfam" id="TIGR02478">
    <property type="entry name" value="6PF1K_euk"/>
    <property type="match status" value="1"/>
</dbReference>
<comment type="cofactor">
    <cofactor evidence="1 14">
        <name>Mg(2+)</name>
        <dbReference type="ChEBI" id="CHEBI:18420"/>
    </cofactor>
</comment>
<keyword evidence="18" id="KW-1185">Reference proteome</keyword>
<evidence type="ECO:0000256" key="9">
    <source>
        <dbReference type="ARBA" id="ARBA00022777"/>
    </source>
</evidence>
<evidence type="ECO:0000256" key="4">
    <source>
        <dbReference type="ARBA" id="ARBA00022490"/>
    </source>
</evidence>
<dbReference type="HAMAP" id="MF_03184">
    <property type="entry name" value="Phosphofructokinase_I_E"/>
    <property type="match status" value="1"/>
</dbReference>
<dbReference type="Gene3D" id="3.40.50.460">
    <property type="entry name" value="Phosphofructokinase domain"/>
    <property type="match status" value="2"/>
</dbReference>
<dbReference type="FunFam" id="3.40.50.460:FF:000008">
    <property type="entry name" value="ATP-dependent 6-phosphofructokinase"/>
    <property type="match status" value="1"/>
</dbReference>
<dbReference type="Gene3D" id="3.40.50.450">
    <property type="match status" value="3"/>
</dbReference>
<dbReference type="PRINTS" id="PR00476">
    <property type="entry name" value="PHFRCTKINASE"/>
</dbReference>
<feature type="binding site" evidence="14">
    <location>
        <position position="620"/>
    </location>
    <ligand>
        <name>beta-D-fructose 2,6-bisphosphate</name>
        <dbReference type="ChEBI" id="CHEBI:58579"/>
        <note>allosteric activator; ligand shared between dimeric partners</note>
    </ligand>
</feature>
<dbReference type="Pfam" id="PF00365">
    <property type="entry name" value="PFK"/>
    <property type="match status" value="3"/>
</dbReference>
<dbReference type="GO" id="GO:0005739">
    <property type="term" value="C:mitochondrion"/>
    <property type="evidence" value="ECO:0007669"/>
    <property type="project" value="TreeGrafter"/>
</dbReference>
<comment type="catalytic activity">
    <reaction evidence="13 14 15">
        <text>beta-D-fructose 6-phosphate + ATP = beta-D-fructose 1,6-bisphosphate + ADP + H(+)</text>
        <dbReference type="Rhea" id="RHEA:16109"/>
        <dbReference type="ChEBI" id="CHEBI:15378"/>
        <dbReference type="ChEBI" id="CHEBI:30616"/>
        <dbReference type="ChEBI" id="CHEBI:32966"/>
        <dbReference type="ChEBI" id="CHEBI:57634"/>
        <dbReference type="ChEBI" id="CHEBI:456216"/>
        <dbReference type="EC" id="2.7.1.11"/>
    </reaction>
</comment>
<feature type="binding site" description="in other chain" evidence="14">
    <location>
        <position position="687"/>
    </location>
    <ligand>
        <name>beta-D-fructose 2,6-bisphosphate</name>
        <dbReference type="ChEBI" id="CHEBI:58579"/>
        <note>allosteric activator; ligand shared between dimeric partners</note>
    </ligand>
</feature>
<gene>
    <name evidence="17" type="ORF">CTheo_4648</name>
</gene>
<evidence type="ECO:0000256" key="1">
    <source>
        <dbReference type="ARBA" id="ARBA00001946"/>
    </source>
</evidence>
<feature type="binding site" evidence="14">
    <location>
        <position position="170"/>
    </location>
    <ligand>
        <name>Mg(2+)</name>
        <dbReference type="ChEBI" id="CHEBI:18420"/>
        <note>catalytic</note>
    </ligand>
</feature>
<dbReference type="SUPFAM" id="SSF53784">
    <property type="entry name" value="Phosphofructokinase"/>
    <property type="match status" value="2"/>
</dbReference>
<dbReference type="GO" id="GO:0030388">
    <property type="term" value="P:fructose 1,6-bisphosphate metabolic process"/>
    <property type="evidence" value="ECO:0007669"/>
    <property type="project" value="TreeGrafter"/>
</dbReference>
<dbReference type="InterPro" id="IPR000023">
    <property type="entry name" value="Phosphofructokinase_dom"/>
</dbReference>
<dbReference type="FunFam" id="3.40.50.460:FF:000007">
    <property type="entry name" value="ATP-dependent 6-phosphofructokinase"/>
    <property type="match status" value="1"/>
</dbReference>
<feature type="binding site" evidence="14">
    <location>
        <begin position="169"/>
        <end position="172"/>
    </location>
    <ligand>
        <name>ATP</name>
        <dbReference type="ChEBI" id="CHEBI:30616"/>
    </ligand>
</feature>
<feature type="binding site" description="in other chain" evidence="14">
    <location>
        <begin position="627"/>
        <end position="629"/>
    </location>
    <ligand>
        <name>beta-D-fructose 2,6-bisphosphate</name>
        <dbReference type="ChEBI" id="CHEBI:58579"/>
        <note>allosteric activator; ligand shared between dimeric partners</note>
    </ligand>
</feature>
<dbReference type="EMBL" id="SSOP01000083">
    <property type="protein sequence ID" value="KAB5591915.1"/>
    <property type="molecule type" value="Genomic_DNA"/>
</dbReference>
<feature type="binding site" description="in other chain" evidence="14">
    <location>
        <position position="788"/>
    </location>
    <ligand>
        <name>beta-D-fructose 2,6-bisphosphate</name>
        <dbReference type="ChEBI" id="CHEBI:58579"/>
        <note>allosteric activator; ligand shared between dimeric partners</note>
    </ligand>
</feature>
<reference evidence="17 18" key="1">
    <citation type="journal article" date="2019" name="Fungal Biol. Biotechnol.">
        <title>Draft genome sequence of fastidious pathogen Ceratobasidium theobromae, which causes vascular-streak dieback in Theobroma cacao.</title>
        <authorList>
            <person name="Ali S.S."/>
            <person name="Asman A."/>
            <person name="Shao J."/>
            <person name="Firmansyah A.P."/>
            <person name="Susilo A.W."/>
            <person name="Rosmana A."/>
            <person name="McMahon P."/>
            <person name="Junaid M."/>
            <person name="Guest D."/>
            <person name="Kheng T.Y."/>
            <person name="Meinhardt L.W."/>
            <person name="Bailey B.A."/>
        </authorList>
    </citation>
    <scope>NUCLEOTIDE SEQUENCE [LARGE SCALE GENOMIC DNA]</scope>
    <source>
        <strain evidence="17 18">CT2</strain>
    </source>
</reference>
<dbReference type="GO" id="GO:0016208">
    <property type="term" value="F:AMP binding"/>
    <property type="evidence" value="ECO:0007669"/>
    <property type="project" value="TreeGrafter"/>
</dbReference>
<dbReference type="GO" id="GO:0005945">
    <property type="term" value="C:6-phosphofructokinase complex"/>
    <property type="evidence" value="ECO:0007669"/>
    <property type="project" value="TreeGrafter"/>
</dbReference>
<feature type="domain" description="Phosphofructokinase" evidence="16">
    <location>
        <begin position="116"/>
        <end position="376"/>
    </location>
</feature>
<comment type="function">
    <text evidence="14">Catalyzes the phosphorylation of D-fructose 6-phosphate to fructose 1,6-bisphosphate by ATP, the first committing step of glycolysis.</text>
</comment>
<evidence type="ECO:0000256" key="15">
    <source>
        <dbReference type="PIRNR" id="PIRNR000533"/>
    </source>
</evidence>
<dbReference type="GO" id="GO:0003872">
    <property type="term" value="F:6-phosphofructokinase activity"/>
    <property type="evidence" value="ECO:0007669"/>
    <property type="project" value="UniProtKB-UniRule"/>
</dbReference>
<feature type="binding site" evidence="14">
    <location>
        <begin position="139"/>
        <end position="140"/>
    </location>
    <ligand>
        <name>ATP</name>
        <dbReference type="ChEBI" id="CHEBI:30616"/>
    </ligand>
</feature>
<protein>
    <recommendedName>
        <fullName evidence="14">ATP-dependent 6-phosphofructokinase</fullName>
        <shortName evidence="14">ATP-PFK</shortName>
        <shortName evidence="14">Phosphofructokinase</shortName>
        <ecNumber evidence="14">2.7.1.11</ecNumber>
    </recommendedName>
    <alternativeName>
        <fullName evidence="14">Phosphohexokinase</fullName>
    </alternativeName>
</protein>
<evidence type="ECO:0000256" key="10">
    <source>
        <dbReference type="ARBA" id="ARBA00022840"/>
    </source>
</evidence>
<proteinExistence type="inferred from homology"/>
<feature type="binding site" description="in other chain" evidence="14">
    <location>
        <position position="316"/>
    </location>
    <ligand>
        <name>substrate</name>
        <note>ligand shared between dimeric partners</note>
    </ligand>
</feature>
<dbReference type="InterPro" id="IPR035966">
    <property type="entry name" value="PKF_sf"/>
</dbReference>
<organism evidence="17 18">
    <name type="scientific">Ceratobasidium theobromae</name>
    <dbReference type="NCBI Taxonomy" id="1582974"/>
    <lineage>
        <taxon>Eukaryota</taxon>
        <taxon>Fungi</taxon>
        <taxon>Dikarya</taxon>
        <taxon>Basidiomycota</taxon>
        <taxon>Agaricomycotina</taxon>
        <taxon>Agaricomycetes</taxon>
        <taxon>Cantharellales</taxon>
        <taxon>Ceratobasidiaceae</taxon>
        <taxon>Ceratobasidium</taxon>
    </lineage>
</organism>
<name>A0A5N5QJI8_9AGAM</name>
<dbReference type="InterPro" id="IPR009161">
    <property type="entry name" value="6-Pfructokinase_euk"/>
</dbReference>
<comment type="similarity">
    <text evidence="15">Belongs to the phosphofructokinase type A (PFKA) family. ATP-dependent PFK group I subfamily. Eukaryotic two domain clade "E" sub-subfamily.</text>
</comment>
<dbReference type="Proteomes" id="UP000383932">
    <property type="component" value="Unassembled WGS sequence"/>
</dbReference>
<evidence type="ECO:0000259" key="16">
    <source>
        <dbReference type="Pfam" id="PF00365"/>
    </source>
</evidence>
<comment type="pathway">
    <text evidence="3 14 15">Carbohydrate degradation; glycolysis; D-glyceraldehyde 3-phosphate and glycerone phosphate from D-glucose: step 3/4.</text>
</comment>
<dbReference type="InterPro" id="IPR022953">
    <property type="entry name" value="ATP_PFK"/>
</dbReference>
<dbReference type="GO" id="GO:0005524">
    <property type="term" value="F:ATP binding"/>
    <property type="evidence" value="ECO:0007669"/>
    <property type="project" value="UniProtKB-KW"/>
</dbReference>
<feature type="binding site" description="in other chain" evidence="14">
    <location>
        <begin position="582"/>
        <end position="586"/>
    </location>
    <ligand>
        <name>beta-D-fructose 2,6-bisphosphate</name>
        <dbReference type="ChEBI" id="CHEBI:58579"/>
        <note>allosteric activator; ligand shared between dimeric partners</note>
    </ligand>
</feature>
<dbReference type="UniPathway" id="UPA00109">
    <property type="reaction ID" value="UER00182"/>
</dbReference>
<feature type="region of interest" description="N-terminal catalytic PFK domain 1" evidence="14">
    <location>
        <begin position="1"/>
        <end position="442"/>
    </location>
</feature>
<keyword evidence="11 14" id="KW-0460">Magnesium</keyword>
<keyword evidence="6 14" id="KW-0808">Transferase</keyword>
<evidence type="ECO:0000256" key="5">
    <source>
        <dbReference type="ARBA" id="ARBA00022533"/>
    </source>
</evidence>
<dbReference type="AlphaFoldDB" id="A0A5N5QJI8"/>
<feature type="binding site" evidence="14">
    <location>
        <position position="713"/>
    </location>
    <ligand>
        <name>beta-D-fructose 2,6-bisphosphate</name>
        <dbReference type="ChEBI" id="CHEBI:58579"/>
        <note>allosteric activator; ligand shared between dimeric partners</note>
    </ligand>
</feature>
<dbReference type="EC" id="2.7.1.11" evidence="14"/>
<dbReference type="GO" id="GO:0048029">
    <property type="term" value="F:monosaccharide binding"/>
    <property type="evidence" value="ECO:0007669"/>
    <property type="project" value="TreeGrafter"/>
</dbReference>
<dbReference type="PIRSF" id="PIRSF000533">
    <property type="entry name" value="ATP_PFK_euk"/>
    <property type="match status" value="1"/>
</dbReference>
<feature type="binding site" evidence="14">
    <location>
        <position position="19"/>
    </location>
    <ligand>
        <name>ATP</name>
        <dbReference type="ChEBI" id="CHEBI:30616"/>
    </ligand>
</feature>
<feature type="binding site" evidence="14">
    <location>
        <position position="252"/>
    </location>
    <ligand>
        <name>substrate</name>
        <note>ligand shared between dimeric partners</note>
    </ligand>
</feature>
<comment type="activity regulation">
    <text evidence="14">Allosterically activated by ADP, AMP, or fructose 2,6-bisphosphate, and allosterically inhibited by ATP or citrate.</text>
</comment>
<evidence type="ECO:0000313" key="18">
    <source>
        <dbReference type="Proteomes" id="UP000383932"/>
    </source>
</evidence>
<evidence type="ECO:0000256" key="14">
    <source>
        <dbReference type="HAMAP-Rule" id="MF_03184"/>
    </source>
</evidence>
<evidence type="ECO:0000256" key="11">
    <source>
        <dbReference type="ARBA" id="ARBA00022842"/>
    </source>
</evidence>
<feature type="binding site" evidence="14">
    <location>
        <position position="344"/>
    </location>
    <ligand>
        <name>substrate</name>
        <note>ligand shared between dimeric partners</note>
    </ligand>
</feature>
<feature type="domain" description="Phosphofructokinase" evidence="16">
    <location>
        <begin position="456"/>
        <end position="745"/>
    </location>
</feature>
<dbReference type="GO" id="GO:0042802">
    <property type="term" value="F:identical protein binding"/>
    <property type="evidence" value="ECO:0007669"/>
    <property type="project" value="TreeGrafter"/>
</dbReference>
<feature type="domain" description="Phosphofructokinase" evidence="16">
    <location>
        <begin position="11"/>
        <end position="61"/>
    </location>
</feature>
<feature type="binding site" description="in other chain" evidence="14">
    <location>
        <begin position="259"/>
        <end position="261"/>
    </location>
    <ligand>
        <name>substrate</name>
        <note>ligand shared between dimeric partners</note>
    </ligand>
</feature>
<accession>A0A5N5QJI8</accession>